<proteinExistence type="predicted"/>
<gene>
    <name evidence="1" type="ORF">LCGC14_3116100</name>
</gene>
<dbReference type="AlphaFoldDB" id="A0A0F8YB17"/>
<evidence type="ECO:0000313" key="1">
    <source>
        <dbReference type="EMBL" id="KKK51324.1"/>
    </source>
</evidence>
<accession>A0A0F8YB17</accession>
<comment type="caution">
    <text evidence="1">The sequence shown here is derived from an EMBL/GenBank/DDBJ whole genome shotgun (WGS) entry which is preliminary data.</text>
</comment>
<name>A0A0F8YB17_9ZZZZ</name>
<sequence length="32" mass="3690">HNLRCVSMLSVEAFSLCEDSGFFCIEFYLLCL</sequence>
<organism evidence="1">
    <name type="scientific">marine sediment metagenome</name>
    <dbReference type="NCBI Taxonomy" id="412755"/>
    <lineage>
        <taxon>unclassified sequences</taxon>
        <taxon>metagenomes</taxon>
        <taxon>ecological metagenomes</taxon>
    </lineage>
</organism>
<protein>
    <submittedName>
        <fullName evidence="1">Uncharacterized protein</fullName>
    </submittedName>
</protein>
<reference evidence="1" key="1">
    <citation type="journal article" date="2015" name="Nature">
        <title>Complex archaea that bridge the gap between prokaryotes and eukaryotes.</title>
        <authorList>
            <person name="Spang A."/>
            <person name="Saw J.H."/>
            <person name="Jorgensen S.L."/>
            <person name="Zaremba-Niedzwiedzka K."/>
            <person name="Martijn J."/>
            <person name="Lind A.E."/>
            <person name="van Eijk R."/>
            <person name="Schleper C."/>
            <person name="Guy L."/>
            <person name="Ettema T.J."/>
        </authorList>
    </citation>
    <scope>NUCLEOTIDE SEQUENCE</scope>
</reference>
<feature type="non-terminal residue" evidence="1">
    <location>
        <position position="1"/>
    </location>
</feature>
<dbReference type="EMBL" id="LAZR01067564">
    <property type="protein sequence ID" value="KKK51324.1"/>
    <property type="molecule type" value="Genomic_DNA"/>
</dbReference>